<gene>
    <name evidence="1" type="ORF">ACJIZ3_009230</name>
</gene>
<comment type="caution">
    <text evidence="1">The sequence shown here is derived from an EMBL/GenBank/DDBJ whole genome shotgun (WGS) entry which is preliminary data.</text>
</comment>
<keyword evidence="2" id="KW-1185">Reference proteome</keyword>
<name>A0ABD3TBZ9_9LAMI</name>
<proteinExistence type="predicted"/>
<organism evidence="1 2">
    <name type="scientific">Penstemon smallii</name>
    <dbReference type="NCBI Taxonomy" id="265156"/>
    <lineage>
        <taxon>Eukaryota</taxon>
        <taxon>Viridiplantae</taxon>
        <taxon>Streptophyta</taxon>
        <taxon>Embryophyta</taxon>
        <taxon>Tracheophyta</taxon>
        <taxon>Spermatophyta</taxon>
        <taxon>Magnoliopsida</taxon>
        <taxon>eudicotyledons</taxon>
        <taxon>Gunneridae</taxon>
        <taxon>Pentapetalae</taxon>
        <taxon>asterids</taxon>
        <taxon>lamiids</taxon>
        <taxon>Lamiales</taxon>
        <taxon>Plantaginaceae</taxon>
        <taxon>Cheloneae</taxon>
        <taxon>Penstemon</taxon>
    </lineage>
</organism>
<evidence type="ECO:0000313" key="2">
    <source>
        <dbReference type="Proteomes" id="UP001634393"/>
    </source>
</evidence>
<reference evidence="1 2" key="1">
    <citation type="submission" date="2024-12" db="EMBL/GenBank/DDBJ databases">
        <title>The unique morphological basis and parallel evolutionary history of personate flowers in Penstemon.</title>
        <authorList>
            <person name="Depatie T.H."/>
            <person name="Wessinger C.A."/>
        </authorList>
    </citation>
    <scope>NUCLEOTIDE SEQUENCE [LARGE SCALE GENOMIC DNA]</scope>
    <source>
        <strain evidence="1">WTNN_2</strain>
        <tissue evidence="1">Leaf</tissue>
    </source>
</reference>
<evidence type="ECO:0000313" key="1">
    <source>
        <dbReference type="EMBL" id="KAL3834494.1"/>
    </source>
</evidence>
<dbReference type="AlphaFoldDB" id="A0ABD3TBZ9"/>
<protein>
    <submittedName>
        <fullName evidence="1">Uncharacterized protein</fullName>
    </submittedName>
</protein>
<accession>A0ABD3TBZ9</accession>
<sequence length="64" mass="7619">MLNFKMFTNHKLRTGLLLPTVHHSMGAMWQNLYLLPDKNSHYKIVRNDFYAPVFFFFPSSSRLV</sequence>
<dbReference type="EMBL" id="JBJXBP010000004">
    <property type="protein sequence ID" value="KAL3834494.1"/>
    <property type="molecule type" value="Genomic_DNA"/>
</dbReference>
<dbReference type="Proteomes" id="UP001634393">
    <property type="component" value="Unassembled WGS sequence"/>
</dbReference>